<feature type="compositionally biased region" description="Basic and acidic residues" evidence="1">
    <location>
        <begin position="52"/>
        <end position="65"/>
    </location>
</feature>
<dbReference type="Proteomes" id="UP001207582">
    <property type="component" value="Unassembled WGS sequence"/>
</dbReference>
<keyword evidence="4" id="KW-1185">Reference proteome</keyword>
<keyword evidence="2" id="KW-0812">Transmembrane</keyword>
<reference evidence="3 4" key="1">
    <citation type="submission" date="2022-10" db="EMBL/GenBank/DDBJ databases">
        <title>Defluviimonas sp. CAU 1641 isolated from mud.</title>
        <authorList>
            <person name="Kim W."/>
        </authorList>
    </citation>
    <scope>NUCLEOTIDE SEQUENCE [LARGE SCALE GENOMIC DNA]</scope>
    <source>
        <strain evidence="3 4">CAU 1641</strain>
    </source>
</reference>
<dbReference type="EMBL" id="JAPDOG010000038">
    <property type="protein sequence ID" value="MCW3784295.1"/>
    <property type="molecule type" value="Genomic_DNA"/>
</dbReference>
<proteinExistence type="predicted"/>
<sequence length="65" mass="7394">MAAFVIFRGGRDLLMAPYPLCFILAVLAILAGWPKKRRVHRHRNGAPFSGGSRRDRTGFTDHWID</sequence>
<evidence type="ECO:0000313" key="3">
    <source>
        <dbReference type="EMBL" id="MCW3784295.1"/>
    </source>
</evidence>
<keyword evidence="2" id="KW-0472">Membrane</keyword>
<name>A0ABT3J9E0_9RHOB</name>
<evidence type="ECO:0000313" key="4">
    <source>
        <dbReference type="Proteomes" id="UP001207582"/>
    </source>
</evidence>
<gene>
    <name evidence="3" type="ORF">OM960_22465</name>
</gene>
<feature type="transmembrane region" description="Helical" evidence="2">
    <location>
        <begin position="15"/>
        <end position="33"/>
    </location>
</feature>
<organism evidence="3 4">
    <name type="scientific">Defluviimonas salinarum</name>
    <dbReference type="NCBI Taxonomy" id="2992147"/>
    <lineage>
        <taxon>Bacteria</taxon>
        <taxon>Pseudomonadati</taxon>
        <taxon>Pseudomonadota</taxon>
        <taxon>Alphaproteobacteria</taxon>
        <taxon>Rhodobacterales</taxon>
        <taxon>Paracoccaceae</taxon>
        <taxon>Albidovulum</taxon>
    </lineage>
</organism>
<evidence type="ECO:0000256" key="2">
    <source>
        <dbReference type="SAM" id="Phobius"/>
    </source>
</evidence>
<evidence type="ECO:0000256" key="1">
    <source>
        <dbReference type="SAM" id="MobiDB-lite"/>
    </source>
</evidence>
<feature type="region of interest" description="Disordered" evidence="1">
    <location>
        <begin position="41"/>
        <end position="65"/>
    </location>
</feature>
<protein>
    <submittedName>
        <fullName evidence="3">Uncharacterized protein</fullName>
    </submittedName>
</protein>
<keyword evidence="2" id="KW-1133">Transmembrane helix</keyword>
<comment type="caution">
    <text evidence="3">The sequence shown here is derived from an EMBL/GenBank/DDBJ whole genome shotgun (WGS) entry which is preliminary data.</text>
</comment>
<accession>A0ABT3J9E0</accession>